<keyword evidence="3" id="KW-1185">Reference proteome</keyword>
<protein>
    <submittedName>
        <fullName evidence="2">Uncharacterized protein</fullName>
    </submittedName>
</protein>
<evidence type="ECO:0000313" key="3">
    <source>
        <dbReference type="Proteomes" id="UP000199202"/>
    </source>
</evidence>
<proteinExistence type="predicted"/>
<dbReference type="AlphaFoldDB" id="A0A1G8JJ99"/>
<gene>
    <name evidence="2" type="ORF">SAMN05421869_105102</name>
</gene>
<dbReference type="Proteomes" id="UP000199202">
    <property type="component" value="Unassembled WGS sequence"/>
</dbReference>
<accession>A0A1G8JJ99</accession>
<name>A0A1G8JJ99_9ACTN</name>
<organism evidence="2 3">
    <name type="scientific">Nonomuraea jiangxiensis</name>
    <dbReference type="NCBI Taxonomy" id="633440"/>
    <lineage>
        <taxon>Bacteria</taxon>
        <taxon>Bacillati</taxon>
        <taxon>Actinomycetota</taxon>
        <taxon>Actinomycetes</taxon>
        <taxon>Streptosporangiales</taxon>
        <taxon>Streptosporangiaceae</taxon>
        <taxon>Nonomuraea</taxon>
    </lineage>
</organism>
<evidence type="ECO:0000313" key="2">
    <source>
        <dbReference type="EMBL" id="SDI31236.1"/>
    </source>
</evidence>
<dbReference type="EMBL" id="FNDJ01000005">
    <property type="protein sequence ID" value="SDI31236.1"/>
    <property type="molecule type" value="Genomic_DNA"/>
</dbReference>
<sequence>MSLQGAAQRFPDAGWRVSDVLHALDTKPDGSEWTHTPHRHGTPHWAVYRLSAWLDRLGRPYPSRSQILAEQAARQYAEQQRDRQRWEELHATRLDDVADAARRAREMLAAVSPRAALEIHRRQPPSRTSRSEPVNDLDRAARLRWEPLVEQTQAATLAGAISQVWTPSADEGAIDPRMLAHERALARARQEKRSRNSNVKALNGTWLPVPRPSEKTPAPDLGAGVTLEGLPGSKNLLVQRSGITHSGMCRGRRPSSATCVFRWRTSGPLRLPSGCGSTHCSVPPYRHTSRARMGSGFRRTPSGSTPPSCA</sequence>
<evidence type="ECO:0000256" key="1">
    <source>
        <dbReference type="SAM" id="MobiDB-lite"/>
    </source>
</evidence>
<dbReference type="STRING" id="633440.SAMN05421869_105102"/>
<feature type="compositionally biased region" description="Polar residues" evidence="1">
    <location>
        <begin position="301"/>
        <end position="310"/>
    </location>
</feature>
<feature type="region of interest" description="Disordered" evidence="1">
    <location>
        <begin position="282"/>
        <end position="310"/>
    </location>
</feature>
<reference evidence="2 3" key="1">
    <citation type="submission" date="2016-10" db="EMBL/GenBank/DDBJ databases">
        <authorList>
            <person name="de Groot N.N."/>
        </authorList>
    </citation>
    <scope>NUCLEOTIDE SEQUENCE [LARGE SCALE GENOMIC DNA]</scope>
    <source>
        <strain evidence="2 3">CGMCC 4.6533</strain>
    </source>
</reference>